<gene>
    <name evidence="1" type="ORF">CBG59_08095</name>
</gene>
<dbReference type="RefSeq" id="WP_098994728.1">
    <property type="nucleotide sequence ID" value="NZ_CP084159.1"/>
</dbReference>
<reference evidence="1 2" key="1">
    <citation type="submission" date="2017-06" db="EMBL/GenBank/DDBJ databases">
        <title>Draft genome sequence of Fusobacterium nucleatum subsp. polymorphum KCOM 1330 (=ChDC F330).</title>
        <authorList>
            <person name="Kook J.-K."/>
            <person name="Park S.-N."/>
            <person name="Lim Y.K."/>
            <person name="Roh H."/>
        </authorList>
    </citation>
    <scope>NUCLEOTIDE SEQUENCE [LARGE SCALE GENOMIC DNA]</scope>
    <source>
        <strain evidence="2">KCOM 1330 (ChDC F330)</strain>
    </source>
</reference>
<dbReference type="Proteomes" id="UP000221852">
    <property type="component" value="Unassembled WGS sequence"/>
</dbReference>
<evidence type="ECO:0000313" key="1">
    <source>
        <dbReference type="EMBL" id="PHI13640.1"/>
    </source>
</evidence>
<organism evidence="1 2">
    <name type="scientific">Fusobacterium nucleatum subsp. polymorphum</name>
    <name type="common">Fusobacterium polymorphum</name>
    <dbReference type="NCBI Taxonomy" id="76857"/>
    <lineage>
        <taxon>Bacteria</taxon>
        <taxon>Fusobacteriati</taxon>
        <taxon>Fusobacteriota</taxon>
        <taxon>Fusobacteriia</taxon>
        <taxon>Fusobacteriales</taxon>
        <taxon>Fusobacteriaceae</taxon>
        <taxon>Fusobacterium</taxon>
    </lineage>
</organism>
<accession>A0A2C6AP03</accession>
<name>A0A2C6AP03_FUSNP</name>
<dbReference type="EMBL" id="NIRQ01000001">
    <property type="protein sequence ID" value="PHI13640.1"/>
    <property type="molecule type" value="Genomic_DNA"/>
</dbReference>
<proteinExistence type="predicted"/>
<sequence length="189" mass="21155">MIGVKVEATRINEVINTLGKYESELPGCISRAINRSLEMVKTEQIRKTTESYFAQKSKLLSSVNIFKTSKSNLTGSIISSGRVIGLDHFKLNPKTRTKGKIVQAAVKKGGYKSLPNAFIAYKSGHLGAFERTGKFITKNGRKRETIKRLMSVSAPQMLGNLSILEYLQGYADEKFRMRLEHEINRVIGI</sequence>
<dbReference type="AlphaFoldDB" id="A0A2C6AP03"/>
<protein>
    <submittedName>
        <fullName evidence="1">Uncharacterized protein</fullName>
    </submittedName>
</protein>
<evidence type="ECO:0000313" key="2">
    <source>
        <dbReference type="Proteomes" id="UP000221852"/>
    </source>
</evidence>
<comment type="caution">
    <text evidence="1">The sequence shown here is derived from an EMBL/GenBank/DDBJ whole genome shotgun (WGS) entry which is preliminary data.</text>
</comment>